<keyword evidence="4" id="KW-0109">Calcium transport</keyword>
<dbReference type="InterPro" id="IPR051359">
    <property type="entry name" value="CaCA_antiporter"/>
</dbReference>
<feature type="transmembrane region" description="Helical" evidence="9">
    <location>
        <begin position="148"/>
        <end position="169"/>
    </location>
</feature>
<dbReference type="InterPro" id="IPR004837">
    <property type="entry name" value="NaCa_Exmemb"/>
</dbReference>
<evidence type="ECO:0000259" key="11">
    <source>
        <dbReference type="Pfam" id="PF01699"/>
    </source>
</evidence>
<feature type="domain" description="Sodium/calcium exchanger membrane region" evidence="11">
    <location>
        <begin position="112"/>
        <end position="170"/>
    </location>
</feature>
<dbReference type="Pfam" id="PF01699">
    <property type="entry name" value="Na_Ca_ex"/>
    <property type="match status" value="2"/>
</dbReference>
<feature type="compositionally biased region" description="Polar residues" evidence="8">
    <location>
        <begin position="44"/>
        <end position="61"/>
    </location>
</feature>
<keyword evidence="5 9" id="KW-0812">Transmembrane</keyword>
<dbReference type="Gene3D" id="1.20.1420.30">
    <property type="entry name" value="NCX, central ion-binding region"/>
    <property type="match status" value="1"/>
</dbReference>
<evidence type="ECO:0000256" key="5">
    <source>
        <dbReference type="ARBA" id="ARBA00022692"/>
    </source>
</evidence>
<proteinExistence type="predicted"/>
<dbReference type="GO" id="GO:0006874">
    <property type="term" value="P:intracellular calcium ion homeostasis"/>
    <property type="evidence" value="ECO:0007669"/>
    <property type="project" value="TreeGrafter"/>
</dbReference>
<gene>
    <name evidence="12" type="ORF">EOD39_15148</name>
</gene>
<keyword evidence="10" id="KW-0732">Signal</keyword>
<keyword evidence="2" id="KW-0813">Transport</keyword>
<keyword evidence="7 9" id="KW-0472">Membrane</keyword>
<keyword evidence="13" id="KW-1185">Reference proteome</keyword>
<evidence type="ECO:0000256" key="4">
    <source>
        <dbReference type="ARBA" id="ARBA00022568"/>
    </source>
</evidence>
<feature type="transmembrane region" description="Helical" evidence="9">
    <location>
        <begin position="337"/>
        <end position="355"/>
    </location>
</feature>
<evidence type="ECO:0000256" key="2">
    <source>
        <dbReference type="ARBA" id="ARBA00022448"/>
    </source>
</evidence>
<dbReference type="InterPro" id="IPR044880">
    <property type="entry name" value="NCX_ion-bd_dom_sf"/>
</dbReference>
<feature type="transmembrane region" description="Helical" evidence="9">
    <location>
        <begin position="243"/>
        <end position="263"/>
    </location>
</feature>
<protein>
    <submittedName>
        <fullName evidence="12">Sodium/potassium/calcium exchanger 6, mitochondrial</fullName>
    </submittedName>
</protein>
<keyword evidence="4" id="KW-0106">Calcium</keyword>
<name>A0A662YMR7_ACIRT</name>
<keyword evidence="6 9" id="KW-1133">Transmembrane helix</keyword>
<dbReference type="GO" id="GO:0016020">
    <property type="term" value="C:membrane"/>
    <property type="evidence" value="ECO:0007669"/>
    <property type="project" value="UniProtKB-SubCell"/>
</dbReference>
<evidence type="ECO:0000313" key="13">
    <source>
        <dbReference type="Proteomes" id="UP000289886"/>
    </source>
</evidence>
<comment type="subcellular location">
    <subcellularLocation>
        <location evidence="1">Membrane</location>
        <topology evidence="1">Multi-pass membrane protein</topology>
    </subcellularLocation>
</comment>
<evidence type="ECO:0000256" key="6">
    <source>
        <dbReference type="ARBA" id="ARBA00022989"/>
    </source>
</evidence>
<keyword evidence="4" id="KW-0406">Ion transport</keyword>
<dbReference type="AlphaFoldDB" id="A0A662YMR7"/>
<comment type="caution">
    <text evidence="12">The sequence shown here is derived from an EMBL/GenBank/DDBJ whole genome shotgun (WGS) entry which is preliminary data.</text>
</comment>
<dbReference type="GO" id="GO:0099093">
    <property type="term" value="P:calcium export from the mitochondrion"/>
    <property type="evidence" value="ECO:0007669"/>
    <property type="project" value="TreeGrafter"/>
</dbReference>
<feature type="transmembrane region" description="Helical" evidence="9">
    <location>
        <begin position="306"/>
        <end position="325"/>
    </location>
</feature>
<feature type="signal peptide" evidence="10">
    <location>
        <begin position="1"/>
        <end position="22"/>
    </location>
</feature>
<keyword evidence="3" id="KW-0050">Antiport</keyword>
<reference evidence="12 13" key="1">
    <citation type="submission" date="2019-01" db="EMBL/GenBank/DDBJ databases">
        <title>Draft Genome and Complete Hox-Cluster Characterization of the Sterlet Sturgeon (Acipenser ruthenus).</title>
        <authorList>
            <person name="Wei Q."/>
        </authorList>
    </citation>
    <scope>NUCLEOTIDE SEQUENCE [LARGE SCALE GENOMIC DNA]</scope>
    <source>
        <strain evidence="12">WHYD16114868_AA</strain>
        <tissue evidence="12">Blood</tissue>
    </source>
</reference>
<feature type="chain" id="PRO_5024926317" evidence="10">
    <location>
        <begin position="23"/>
        <end position="483"/>
    </location>
</feature>
<evidence type="ECO:0000256" key="7">
    <source>
        <dbReference type="ARBA" id="ARBA00023136"/>
    </source>
</evidence>
<evidence type="ECO:0000256" key="10">
    <source>
        <dbReference type="SAM" id="SignalP"/>
    </source>
</evidence>
<evidence type="ECO:0000256" key="3">
    <source>
        <dbReference type="ARBA" id="ARBA00022449"/>
    </source>
</evidence>
<dbReference type="Proteomes" id="UP000289886">
    <property type="component" value="Unassembled WGS sequence"/>
</dbReference>
<evidence type="ECO:0000256" key="1">
    <source>
        <dbReference type="ARBA" id="ARBA00004141"/>
    </source>
</evidence>
<evidence type="ECO:0000313" key="12">
    <source>
        <dbReference type="EMBL" id="RXM96858.1"/>
    </source>
</evidence>
<evidence type="ECO:0000256" key="8">
    <source>
        <dbReference type="SAM" id="MobiDB-lite"/>
    </source>
</evidence>
<sequence>MPVKSWTAVFLVLTVLPSGVSTVKDREEDSVRTSRQQHAENGLGRNNTGMSTPGESQNTSTHECRDVMKQKPSKQCWFIKHTKDCEFSDGYINYLQGAFCSFPHSLFPLAVTLYGVTFLAFGNGAPDVFSAVAAFADPRTAGLAIGALFGYLGLYVLYVGTVIVSTLIYNQQKNRLQGPIQSSYTEPELPSDSEDATPSIFNGSIRDDETEYQPLLPFTESTCQIFINSINPIDSRKWRRKRWLWRAAKVPLEVLLLLTVPVVDPDKDDHNWKRPLNCLHLLTGPLVCVLTFKSGQYGLLNIEGEFPVWALVLLIGVFLSAISFLTTSNQQPPRLHCAFSLLGFVVSAMWINTAATEVVSILRTFGVVFDLSNTVLGLTLLAWGNSIGDCFSDITMARQGYPRMAMAACFGGIIFIFRHGARFSYRLLVPLFHAFKGDTTSTLSAMSPAKLDRNRTARTVAARTNTNTKGADIFAGWKASSPC</sequence>
<feature type="domain" description="Sodium/calcium exchanger membrane region" evidence="11">
    <location>
        <begin position="340"/>
        <end position="416"/>
    </location>
</feature>
<feature type="region of interest" description="Disordered" evidence="8">
    <location>
        <begin position="24"/>
        <end position="61"/>
    </location>
</feature>
<feature type="transmembrane region" description="Helical" evidence="9">
    <location>
        <begin position="361"/>
        <end position="383"/>
    </location>
</feature>
<organism evidence="12 13">
    <name type="scientific">Acipenser ruthenus</name>
    <name type="common">Sterlet sturgeon</name>
    <dbReference type="NCBI Taxonomy" id="7906"/>
    <lineage>
        <taxon>Eukaryota</taxon>
        <taxon>Metazoa</taxon>
        <taxon>Chordata</taxon>
        <taxon>Craniata</taxon>
        <taxon>Vertebrata</taxon>
        <taxon>Euteleostomi</taxon>
        <taxon>Actinopterygii</taxon>
        <taxon>Chondrostei</taxon>
        <taxon>Acipenseriformes</taxon>
        <taxon>Acipenseridae</taxon>
        <taxon>Acipenser</taxon>
    </lineage>
</organism>
<dbReference type="PANTHER" id="PTHR12266">
    <property type="entry name" value="NA+/CA2+ K+ INDEPENDENT EXCHANGER"/>
    <property type="match status" value="1"/>
</dbReference>
<dbReference type="PANTHER" id="PTHR12266:SF0">
    <property type="entry name" value="MITOCHONDRIAL SODIUM_CALCIUM EXCHANGER PROTEIN"/>
    <property type="match status" value="1"/>
</dbReference>
<dbReference type="EMBL" id="SCEB01001398">
    <property type="protein sequence ID" value="RXM96858.1"/>
    <property type="molecule type" value="Genomic_DNA"/>
</dbReference>
<accession>A0A662YMR7</accession>
<feature type="transmembrane region" description="Helical" evidence="9">
    <location>
        <begin position="404"/>
        <end position="421"/>
    </location>
</feature>
<dbReference type="GO" id="GO:0005432">
    <property type="term" value="F:calcium:sodium antiporter activity"/>
    <property type="evidence" value="ECO:0007669"/>
    <property type="project" value="TreeGrafter"/>
</dbReference>
<evidence type="ECO:0000256" key="9">
    <source>
        <dbReference type="SAM" id="Phobius"/>
    </source>
</evidence>